<organism evidence="1 2">
    <name type="scientific">Rhodospirillum centenum (strain ATCC 51521 / SW)</name>
    <dbReference type="NCBI Taxonomy" id="414684"/>
    <lineage>
        <taxon>Bacteria</taxon>
        <taxon>Pseudomonadati</taxon>
        <taxon>Pseudomonadota</taxon>
        <taxon>Alphaproteobacteria</taxon>
        <taxon>Rhodospirillales</taxon>
        <taxon>Rhodospirillaceae</taxon>
        <taxon>Rhodospirillum</taxon>
    </lineage>
</organism>
<gene>
    <name evidence="1" type="ordered locus">RC1_1122</name>
</gene>
<dbReference type="AlphaFoldDB" id="B6IMF9"/>
<name>B6IMF9_RHOCS</name>
<dbReference type="HOGENOM" id="CLU_183762_0_0_5"/>
<sequence length="73" mass="7890">MSTKSLKRYRYDGPMSGVTLRDGKASREVMLIPGKETELPADNPHVKALAARGHLTEVAAPAAKTKAGKQEEK</sequence>
<reference evidence="1 2" key="1">
    <citation type="journal article" date="2010" name="BMC Genomics">
        <title>Metabolic flexibility revealed in the genome of the cyst-forming alpha-1 proteobacterium Rhodospirillum centenum.</title>
        <authorList>
            <person name="Lu Y.K."/>
            <person name="Marden J."/>
            <person name="Han M."/>
            <person name="Swingley W.D."/>
            <person name="Mastrian S.D."/>
            <person name="Chowdhury S.R."/>
            <person name="Hao J."/>
            <person name="Helmy T."/>
            <person name="Kim S."/>
            <person name="Kurdoglu A.A."/>
            <person name="Matthies H.J."/>
            <person name="Rollo D."/>
            <person name="Stothard P."/>
            <person name="Blankenship R.E."/>
            <person name="Bauer C.E."/>
            <person name="Touchman J.W."/>
        </authorList>
    </citation>
    <scope>NUCLEOTIDE SEQUENCE [LARGE SCALE GENOMIC DNA]</scope>
    <source>
        <strain evidence="2">ATCC 51521 / SW</strain>
    </source>
</reference>
<dbReference type="eggNOG" id="ENOG5033A0W">
    <property type="taxonomic scope" value="Bacteria"/>
</dbReference>
<dbReference type="STRING" id="414684.RC1_1122"/>
<evidence type="ECO:0000313" key="1">
    <source>
        <dbReference type="EMBL" id="ACI98538.1"/>
    </source>
</evidence>
<dbReference type="OrthoDB" id="8592445at2"/>
<evidence type="ECO:0000313" key="2">
    <source>
        <dbReference type="Proteomes" id="UP000001591"/>
    </source>
</evidence>
<accession>B6IMF9</accession>
<dbReference type="EMBL" id="CP000613">
    <property type="protein sequence ID" value="ACI98538.1"/>
    <property type="molecule type" value="Genomic_DNA"/>
</dbReference>
<keyword evidence="2" id="KW-1185">Reference proteome</keyword>
<dbReference type="KEGG" id="rce:RC1_1122"/>
<proteinExistence type="predicted"/>
<dbReference type="RefSeq" id="WP_012566327.1">
    <property type="nucleotide sequence ID" value="NC_011420.2"/>
</dbReference>
<dbReference type="Proteomes" id="UP000001591">
    <property type="component" value="Chromosome"/>
</dbReference>
<protein>
    <submittedName>
        <fullName evidence="1">Uncharacterized protein</fullName>
    </submittedName>
</protein>